<sequence>PVDDNLFEWEAAIKGPKYSPYSGGTSLSNSKPRCSTPMFLTKEMSICRCWTMDGLLILIQLWGMLFTPRLKLPDKVNENTLVYVSYREKFNRKAAEWTRLYVMN</sequence>
<keyword evidence="2" id="KW-1185">Reference proteome</keyword>
<dbReference type="SUPFAM" id="SSF54495">
    <property type="entry name" value="UBC-like"/>
    <property type="match status" value="1"/>
</dbReference>
<gene>
    <name evidence="1" type="ORF">TAV2_LOCUS10833</name>
</gene>
<feature type="non-terminal residue" evidence="1">
    <location>
        <position position="104"/>
    </location>
</feature>
<dbReference type="Proteomes" id="UP000836841">
    <property type="component" value="Chromosome 3"/>
</dbReference>
<protein>
    <recommendedName>
        <fullName evidence="3">UBC core domain-containing protein</fullName>
    </recommendedName>
</protein>
<evidence type="ECO:0000313" key="1">
    <source>
        <dbReference type="EMBL" id="CAH2052604.1"/>
    </source>
</evidence>
<proteinExistence type="predicted"/>
<organism evidence="1 2">
    <name type="scientific">Thlaspi arvense</name>
    <name type="common">Field penny-cress</name>
    <dbReference type="NCBI Taxonomy" id="13288"/>
    <lineage>
        <taxon>Eukaryota</taxon>
        <taxon>Viridiplantae</taxon>
        <taxon>Streptophyta</taxon>
        <taxon>Embryophyta</taxon>
        <taxon>Tracheophyta</taxon>
        <taxon>Spermatophyta</taxon>
        <taxon>Magnoliopsida</taxon>
        <taxon>eudicotyledons</taxon>
        <taxon>Gunneridae</taxon>
        <taxon>Pentapetalae</taxon>
        <taxon>rosids</taxon>
        <taxon>malvids</taxon>
        <taxon>Brassicales</taxon>
        <taxon>Brassicaceae</taxon>
        <taxon>Thlaspideae</taxon>
        <taxon>Thlaspi</taxon>
    </lineage>
</organism>
<name>A0AAU9RUJ9_THLAR</name>
<reference evidence="1 2" key="1">
    <citation type="submission" date="2022-03" db="EMBL/GenBank/DDBJ databases">
        <authorList>
            <person name="Nunn A."/>
            <person name="Chopra R."/>
            <person name="Nunn A."/>
            <person name="Contreras Garrido A."/>
        </authorList>
    </citation>
    <scope>NUCLEOTIDE SEQUENCE [LARGE SCALE GENOMIC DNA]</scope>
</reference>
<evidence type="ECO:0008006" key="3">
    <source>
        <dbReference type="Google" id="ProtNLM"/>
    </source>
</evidence>
<dbReference type="EMBL" id="OU466859">
    <property type="protein sequence ID" value="CAH2052604.1"/>
    <property type="molecule type" value="Genomic_DNA"/>
</dbReference>
<dbReference type="InterPro" id="IPR016135">
    <property type="entry name" value="UBQ-conjugating_enzyme/RWD"/>
</dbReference>
<dbReference type="AlphaFoldDB" id="A0AAU9RUJ9"/>
<accession>A0AAU9RUJ9</accession>
<evidence type="ECO:0000313" key="2">
    <source>
        <dbReference type="Proteomes" id="UP000836841"/>
    </source>
</evidence>